<sequence>MALGRNAGDAKDEFHDHHDDDDDATSRTLIECSADILLPFSEDLAFEYFSDLTRQPSWCKYLHSVEYVGVVDGTDGDTTLRESRWTVGVRGLRFSWTARDTIVIRPSRIEWESTSGMKNTGSVVFASLGGGPSSSTSTTRMTLTFKFVAPRAVSGLFRRSGRLRKYTEEFLLGNMLTDFRDVVLAEMEGGGDLIT</sequence>
<gene>
    <name evidence="2" type="ORF">ACHAW5_008863</name>
</gene>
<feature type="region of interest" description="Disordered" evidence="1">
    <location>
        <begin position="1"/>
        <end position="23"/>
    </location>
</feature>
<proteinExistence type="predicted"/>
<dbReference type="SUPFAM" id="SSF55961">
    <property type="entry name" value="Bet v1-like"/>
    <property type="match status" value="1"/>
</dbReference>
<keyword evidence="3" id="KW-1185">Reference proteome</keyword>
<dbReference type="InterPro" id="IPR023393">
    <property type="entry name" value="START-like_dom_sf"/>
</dbReference>
<dbReference type="InterPro" id="IPR047137">
    <property type="entry name" value="ORF3"/>
</dbReference>
<dbReference type="Pfam" id="PF10604">
    <property type="entry name" value="Polyketide_cyc2"/>
    <property type="match status" value="1"/>
</dbReference>
<dbReference type="InterPro" id="IPR019587">
    <property type="entry name" value="Polyketide_cyclase/dehydratase"/>
</dbReference>
<dbReference type="PANTHER" id="PTHR33824">
    <property type="entry name" value="POLYKETIDE CYCLASE/DEHYDRASE AND LIPID TRANSPORT SUPERFAMILY PROTEIN"/>
    <property type="match status" value="1"/>
</dbReference>
<evidence type="ECO:0000313" key="2">
    <source>
        <dbReference type="EMBL" id="KAL3802759.1"/>
    </source>
</evidence>
<accession>A0ABD3QRE2</accession>
<evidence type="ECO:0008006" key="4">
    <source>
        <dbReference type="Google" id="ProtNLM"/>
    </source>
</evidence>
<feature type="compositionally biased region" description="Basic and acidic residues" evidence="1">
    <location>
        <begin position="8"/>
        <end position="18"/>
    </location>
</feature>
<comment type="caution">
    <text evidence="2">The sequence shown here is derived from an EMBL/GenBank/DDBJ whole genome shotgun (WGS) entry which is preliminary data.</text>
</comment>
<reference evidence="2 3" key="1">
    <citation type="submission" date="2024-10" db="EMBL/GenBank/DDBJ databases">
        <title>Updated reference genomes for cyclostephanoid diatoms.</title>
        <authorList>
            <person name="Roberts W.R."/>
            <person name="Alverson A.J."/>
        </authorList>
    </citation>
    <scope>NUCLEOTIDE SEQUENCE [LARGE SCALE GENOMIC DNA]</scope>
    <source>
        <strain evidence="2 3">AJA276-08</strain>
    </source>
</reference>
<organism evidence="2 3">
    <name type="scientific">Stephanodiscus triporus</name>
    <dbReference type="NCBI Taxonomy" id="2934178"/>
    <lineage>
        <taxon>Eukaryota</taxon>
        <taxon>Sar</taxon>
        <taxon>Stramenopiles</taxon>
        <taxon>Ochrophyta</taxon>
        <taxon>Bacillariophyta</taxon>
        <taxon>Coscinodiscophyceae</taxon>
        <taxon>Thalassiosirophycidae</taxon>
        <taxon>Stephanodiscales</taxon>
        <taxon>Stephanodiscaceae</taxon>
        <taxon>Stephanodiscus</taxon>
    </lineage>
</organism>
<name>A0ABD3QRE2_9STRA</name>
<evidence type="ECO:0000313" key="3">
    <source>
        <dbReference type="Proteomes" id="UP001530315"/>
    </source>
</evidence>
<dbReference type="AlphaFoldDB" id="A0ABD3QRE2"/>
<dbReference type="EMBL" id="JALLAZ020000135">
    <property type="protein sequence ID" value="KAL3802759.1"/>
    <property type="molecule type" value="Genomic_DNA"/>
</dbReference>
<dbReference type="PANTHER" id="PTHR33824:SF7">
    <property type="entry name" value="POLYKETIDE CYCLASE_DEHYDRASE AND LIPID TRANSPORT SUPERFAMILY PROTEIN"/>
    <property type="match status" value="1"/>
</dbReference>
<evidence type="ECO:0000256" key="1">
    <source>
        <dbReference type="SAM" id="MobiDB-lite"/>
    </source>
</evidence>
<dbReference type="Proteomes" id="UP001530315">
    <property type="component" value="Unassembled WGS sequence"/>
</dbReference>
<protein>
    <recommendedName>
        <fullName evidence="4">Coenzyme Q-binding protein COQ10 START domain-containing protein</fullName>
    </recommendedName>
</protein>
<dbReference type="Gene3D" id="3.30.530.20">
    <property type="match status" value="1"/>
</dbReference>